<dbReference type="PANTHER" id="PTHR12125">
    <property type="entry name" value="F-BOX ONLY PROTEIN 6-LIKE PROTEIN"/>
    <property type="match status" value="1"/>
</dbReference>
<evidence type="ECO:0000313" key="4">
    <source>
        <dbReference type="EMBL" id="CAF1445745.1"/>
    </source>
</evidence>
<dbReference type="GO" id="GO:0036503">
    <property type="term" value="P:ERAD pathway"/>
    <property type="evidence" value="ECO:0007669"/>
    <property type="project" value="TreeGrafter"/>
</dbReference>
<evidence type="ECO:0000313" key="6">
    <source>
        <dbReference type="EMBL" id="CAF4320522.1"/>
    </source>
</evidence>
<comment type="caution">
    <text evidence="4">The sequence shown here is derived from an EMBL/GenBank/DDBJ whole genome shotgun (WGS) entry which is preliminary data.</text>
</comment>
<feature type="region of interest" description="Disordered" evidence="1">
    <location>
        <begin position="147"/>
        <end position="181"/>
    </location>
</feature>
<evidence type="ECO:0000259" key="2">
    <source>
        <dbReference type="Pfam" id="PF12937"/>
    </source>
</evidence>
<dbReference type="PANTHER" id="PTHR12125:SF5">
    <property type="entry name" value="F-BOX DOMAIN-CONTAINING PROTEIN"/>
    <property type="match status" value="1"/>
</dbReference>
<gene>
    <name evidence="4" type="ORF">GPM918_LOCUS34539</name>
    <name evidence="3" type="ORF">OVA965_LOCUS30191</name>
    <name evidence="6" type="ORF">SRO942_LOCUS35241</name>
    <name evidence="5" type="ORF">TMI583_LOCUS30984</name>
</gene>
<dbReference type="EMBL" id="CAJNOK010021786">
    <property type="protein sequence ID" value="CAF1337679.1"/>
    <property type="molecule type" value="Genomic_DNA"/>
</dbReference>
<dbReference type="InterPro" id="IPR008979">
    <property type="entry name" value="Galactose-bd-like_sf"/>
</dbReference>
<name>A0A815P8Y7_9BILA</name>
<dbReference type="Proteomes" id="UP000681722">
    <property type="component" value="Unassembled WGS sequence"/>
</dbReference>
<dbReference type="Proteomes" id="UP000663829">
    <property type="component" value="Unassembled WGS sequence"/>
</dbReference>
<dbReference type="GO" id="GO:0061630">
    <property type="term" value="F:ubiquitin protein ligase activity"/>
    <property type="evidence" value="ECO:0007669"/>
    <property type="project" value="TreeGrafter"/>
</dbReference>
<dbReference type="GO" id="GO:0005737">
    <property type="term" value="C:cytoplasm"/>
    <property type="evidence" value="ECO:0007669"/>
    <property type="project" value="TreeGrafter"/>
</dbReference>
<dbReference type="GO" id="GO:0019005">
    <property type="term" value="C:SCF ubiquitin ligase complex"/>
    <property type="evidence" value="ECO:0007669"/>
    <property type="project" value="TreeGrafter"/>
</dbReference>
<dbReference type="GO" id="GO:0006516">
    <property type="term" value="P:glycoprotein catabolic process"/>
    <property type="evidence" value="ECO:0007669"/>
    <property type="project" value="TreeGrafter"/>
</dbReference>
<dbReference type="SUPFAM" id="SSF49785">
    <property type="entry name" value="Galactose-binding domain-like"/>
    <property type="match status" value="1"/>
</dbReference>
<reference evidence="4" key="1">
    <citation type="submission" date="2021-02" db="EMBL/GenBank/DDBJ databases">
        <authorList>
            <person name="Nowell W R."/>
        </authorList>
    </citation>
    <scope>NUCLEOTIDE SEQUENCE</scope>
</reference>
<evidence type="ECO:0000313" key="5">
    <source>
        <dbReference type="EMBL" id="CAF4148884.1"/>
    </source>
</evidence>
<keyword evidence="7" id="KW-1185">Reference proteome</keyword>
<dbReference type="Proteomes" id="UP000677228">
    <property type="component" value="Unassembled WGS sequence"/>
</dbReference>
<dbReference type="AlphaFoldDB" id="A0A815P8Y7"/>
<dbReference type="GO" id="GO:0031146">
    <property type="term" value="P:SCF-dependent proteasomal ubiquitin-dependent protein catabolic process"/>
    <property type="evidence" value="ECO:0007669"/>
    <property type="project" value="TreeGrafter"/>
</dbReference>
<dbReference type="EMBL" id="CAJNOQ010019223">
    <property type="protein sequence ID" value="CAF1445745.1"/>
    <property type="molecule type" value="Genomic_DNA"/>
</dbReference>
<protein>
    <recommendedName>
        <fullName evidence="2">F-box domain-containing protein</fullName>
    </recommendedName>
</protein>
<dbReference type="InterPro" id="IPR039752">
    <property type="entry name" value="F-box_only"/>
</dbReference>
<dbReference type="Gene3D" id="1.20.1280.50">
    <property type="match status" value="1"/>
</dbReference>
<sequence length="516" mass="61479">MDVPNPFVNLPDELIENILRRISYEPELTSTNHVKCQYDDQTTTYYFDYDIQRPYLLKTYASLFNVMLVCKRFNSIINSNSFWLHKCIDDHVITSHQEQDILIKNDVRFDKLYRFNPFHRGFNCIKNSCGELGTIAFWDQNIDEPEPCSPETASENNEPTSLTSESHEENNDDSWESDNDDDFDYERMQRNSLPVKVEREPGGCQRLYDKYHRLCSCFITSYYWGQLSQKILFREHQYLYNNIKPTIEFSFCFAPRRDCASKCMVRIRFYDRNNELKHEWRYKNSWPAGIHWTRVCYYYRKYNAFPKYATVSIRGKDVKLIKNLEDFDKFCLLAEKCLRRKYQYSEMTRTSATRSKIILYNNHQREREYKSDADFNRLATGIQKSYIDGKLADAHKISHIQWLFEQAIKENDPRDVVKAYTAETDFYVRLNTDLAMMEKYWSGDKHERHVASIFTFHPAFEPYRFTGGTYHGVKISDSGLKPYIVGSEFMNKTFFSTSKERSNAEKFMNDLNPRQP</sequence>
<feature type="compositionally biased region" description="Polar residues" evidence="1">
    <location>
        <begin position="151"/>
        <end position="163"/>
    </location>
</feature>
<evidence type="ECO:0000313" key="7">
    <source>
        <dbReference type="Proteomes" id="UP000663829"/>
    </source>
</evidence>
<dbReference type="Gene3D" id="2.60.120.260">
    <property type="entry name" value="Galactose-binding domain-like"/>
    <property type="match status" value="1"/>
</dbReference>
<dbReference type="Proteomes" id="UP000682733">
    <property type="component" value="Unassembled WGS sequence"/>
</dbReference>
<evidence type="ECO:0000313" key="3">
    <source>
        <dbReference type="EMBL" id="CAF1337679.1"/>
    </source>
</evidence>
<evidence type="ECO:0000256" key="1">
    <source>
        <dbReference type="SAM" id="MobiDB-lite"/>
    </source>
</evidence>
<feature type="compositionally biased region" description="Acidic residues" evidence="1">
    <location>
        <begin position="170"/>
        <end position="181"/>
    </location>
</feature>
<dbReference type="Pfam" id="PF12937">
    <property type="entry name" value="F-box-like"/>
    <property type="match status" value="1"/>
</dbReference>
<accession>A0A815P8Y7</accession>
<feature type="domain" description="F-box" evidence="2">
    <location>
        <begin position="59"/>
        <end position="88"/>
    </location>
</feature>
<dbReference type="InterPro" id="IPR001810">
    <property type="entry name" value="F-box_dom"/>
</dbReference>
<dbReference type="SUPFAM" id="SSF81383">
    <property type="entry name" value="F-box domain"/>
    <property type="match status" value="1"/>
</dbReference>
<dbReference type="InterPro" id="IPR036047">
    <property type="entry name" value="F-box-like_dom_sf"/>
</dbReference>
<dbReference type="EMBL" id="CAJOBC010084670">
    <property type="protein sequence ID" value="CAF4320522.1"/>
    <property type="molecule type" value="Genomic_DNA"/>
</dbReference>
<organism evidence="4 7">
    <name type="scientific">Didymodactylos carnosus</name>
    <dbReference type="NCBI Taxonomy" id="1234261"/>
    <lineage>
        <taxon>Eukaryota</taxon>
        <taxon>Metazoa</taxon>
        <taxon>Spiralia</taxon>
        <taxon>Gnathifera</taxon>
        <taxon>Rotifera</taxon>
        <taxon>Eurotatoria</taxon>
        <taxon>Bdelloidea</taxon>
        <taxon>Philodinida</taxon>
        <taxon>Philodinidae</taxon>
        <taxon>Didymodactylos</taxon>
    </lineage>
</organism>
<proteinExistence type="predicted"/>
<dbReference type="EMBL" id="CAJOBA010043407">
    <property type="protein sequence ID" value="CAF4148884.1"/>
    <property type="molecule type" value="Genomic_DNA"/>
</dbReference>